<protein>
    <submittedName>
        <fullName evidence="2">Uncharacterized protein</fullName>
    </submittedName>
</protein>
<keyword evidence="1" id="KW-0472">Membrane</keyword>
<reference evidence="2 3" key="1">
    <citation type="submission" date="2023-01" db="EMBL/GenBank/DDBJ databases">
        <title>Thalassococcus onchidii sp. nov., isolated from a marine invertebrate from the South China Sea.</title>
        <authorList>
            <person name="Xu S."/>
            <person name="Liu Z."/>
            <person name="Xu Y."/>
        </authorList>
    </citation>
    <scope>NUCLEOTIDE SEQUENCE [LARGE SCALE GENOMIC DNA]</scope>
    <source>
        <strain evidence="2 3">KCTC 32084</strain>
    </source>
</reference>
<feature type="transmembrane region" description="Helical" evidence="1">
    <location>
        <begin position="6"/>
        <end position="34"/>
    </location>
</feature>
<name>A0ABT4XRY7_9RHOB</name>
<sequence length="247" mass="28556">MLRAVVILVLVIGLSIGATWYFGAEVLIALGLIATQIKVLFKKLAMIEWPALILWLKTQTAAFFRVELLKKWLMSTAMPLVLGRTVLRRISAALRGYLSGVTRRFESMMEWFRGLGPMEKALAWAIILFATLGLSVTSLGLWLVLFSVQLPLWVVAAAASFGKMIWTSLHKWAFKALAFFQLGWLWRGIRWFLPRRWLDAKRRWDYRVARAVIRRRRLTIRQVAERKDRLPFRMGVMVEYLFGGSKP</sequence>
<proteinExistence type="predicted"/>
<organism evidence="2 3">
    <name type="scientific">Thalassococcus lentus</name>
    <dbReference type="NCBI Taxonomy" id="1210524"/>
    <lineage>
        <taxon>Bacteria</taxon>
        <taxon>Pseudomonadati</taxon>
        <taxon>Pseudomonadota</taxon>
        <taxon>Alphaproteobacteria</taxon>
        <taxon>Rhodobacterales</taxon>
        <taxon>Roseobacteraceae</taxon>
        <taxon>Thalassococcus</taxon>
    </lineage>
</organism>
<gene>
    <name evidence="2" type="ORF">PFY00_08270</name>
</gene>
<keyword evidence="3" id="KW-1185">Reference proteome</keyword>
<evidence type="ECO:0000313" key="3">
    <source>
        <dbReference type="Proteomes" id="UP001210720"/>
    </source>
</evidence>
<dbReference type="RefSeq" id="WP_271432062.1">
    <property type="nucleotide sequence ID" value="NZ_JAQIOY010000002.1"/>
</dbReference>
<keyword evidence="1" id="KW-1133">Transmembrane helix</keyword>
<accession>A0ABT4XRY7</accession>
<feature type="transmembrane region" description="Helical" evidence="1">
    <location>
        <begin position="172"/>
        <end position="193"/>
    </location>
</feature>
<dbReference type="EMBL" id="JAQIOY010000002">
    <property type="protein sequence ID" value="MDA7424716.1"/>
    <property type="molecule type" value="Genomic_DNA"/>
</dbReference>
<keyword evidence="1" id="KW-0812">Transmembrane</keyword>
<dbReference type="Proteomes" id="UP001210720">
    <property type="component" value="Unassembled WGS sequence"/>
</dbReference>
<comment type="caution">
    <text evidence="2">The sequence shown here is derived from an EMBL/GenBank/DDBJ whole genome shotgun (WGS) entry which is preliminary data.</text>
</comment>
<feature type="transmembrane region" description="Helical" evidence="1">
    <location>
        <begin position="121"/>
        <end position="143"/>
    </location>
</feature>
<evidence type="ECO:0000313" key="2">
    <source>
        <dbReference type="EMBL" id="MDA7424716.1"/>
    </source>
</evidence>
<evidence type="ECO:0000256" key="1">
    <source>
        <dbReference type="SAM" id="Phobius"/>
    </source>
</evidence>
<feature type="transmembrane region" description="Helical" evidence="1">
    <location>
        <begin position="46"/>
        <end position="64"/>
    </location>
</feature>